<dbReference type="InterPro" id="IPR036286">
    <property type="entry name" value="LexA/Signal_pep-like_sf"/>
</dbReference>
<feature type="domain" description="Peptidase S26" evidence="8">
    <location>
        <begin position="121"/>
        <end position="257"/>
    </location>
</feature>
<dbReference type="PANTHER" id="PTHR43390">
    <property type="entry name" value="SIGNAL PEPTIDASE I"/>
    <property type="match status" value="1"/>
</dbReference>
<dbReference type="CDD" id="cd06530">
    <property type="entry name" value="S26_SPase_I"/>
    <property type="match status" value="2"/>
</dbReference>
<dbReference type="PANTHER" id="PTHR43390:SF1">
    <property type="entry name" value="CHLOROPLAST PROCESSING PEPTIDASE"/>
    <property type="match status" value="1"/>
</dbReference>
<evidence type="ECO:0000256" key="4">
    <source>
        <dbReference type="ARBA" id="ARBA00019232"/>
    </source>
</evidence>
<protein>
    <recommendedName>
        <fullName evidence="4 7">Signal peptidase I</fullName>
        <ecNumber evidence="3 7">3.4.21.89</ecNumber>
    </recommendedName>
</protein>
<dbReference type="InterPro" id="IPR043739">
    <property type="entry name" value="DUF5684"/>
</dbReference>
<dbReference type="GO" id="GO:0016020">
    <property type="term" value="C:membrane"/>
    <property type="evidence" value="ECO:0007669"/>
    <property type="project" value="UniProtKB-SubCell"/>
</dbReference>
<feature type="transmembrane region" description="Helical" evidence="7">
    <location>
        <begin position="86"/>
        <end position="107"/>
    </location>
</feature>
<dbReference type="GO" id="GO:0004252">
    <property type="term" value="F:serine-type endopeptidase activity"/>
    <property type="evidence" value="ECO:0007669"/>
    <property type="project" value="InterPro"/>
</dbReference>
<feature type="transmembrane region" description="Helical" evidence="7">
    <location>
        <begin position="119"/>
        <end position="140"/>
    </location>
</feature>
<feature type="transmembrane region" description="Helical" evidence="7">
    <location>
        <begin position="489"/>
        <end position="506"/>
    </location>
</feature>
<evidence type="ECO:0000256" key="1">
    <source>
        <dbReference type="ARBA" id="ARBA00000677"/>
    </source>
</evidence>
<feature type="transmembrane region" description="Helical" evidence="7">
    <location>
        <begin position="55"/>
        <end position="74"/>
    </location>
</feature>
<dbReference type="AlphaFoldDB" id="A0A838ZTF1"/>
<gene>
    <name evidence="9" type="primary">lepB</name>
    <name evidence="9" type="ORF">HU137_10785</name>
</gene>
<keyword evidence="7" id="KW-0812">Transmembrane</keyword>
<comment type="subcellular location">
    <subcellularLocation>
        <location evidence="7">Membrane</location>
        <topology evidence="7">Single-pass type II membrane protein</topology>
    </subcellularLocation>
</comment>
<evidence type="ECO:0000256" key="3">
    <source>
        <dbReference type="ARBA" id="ARBA00013208"/>
    </source>
</evidence>
<evidence type="ECO:0000256" key="2">
    <source>
        <dbReference type="ARBA" id="ARBA00009370"/>
    </source>
</evidence>
<comment type="caution">
    <text evidence="9">The sequence shown here is derived from an EMBL/GenBank/DDBJ whole genome shotgun (WGS) entry which is preliminary data.</text>
</comment>
<comment type="catalytic activity">
    <reaction evidence="1 7">
        <text>Cleavage of hydrophobic, N-terminal signal or leader sequences from secreted and periplasmic proteins.</text>
        <dbReference type="EC" id="3.4.21.89"/>
    </reaction>
</comment>
<dbReference type="InterPro" id="IPR000223">
    <property type="entry name" value="Pept_S26A_signal_pept_1"/>
</dbReference>
<dbReference type="GO" id="GO:0006465">
    <property type="term" value="P:signal peptide processing"/>
    <property type="evidence" value="ECO:0007669"/>
    <property type="project" value="InterPro"/>
</dbReference>
<keyword evidence="7" id="KW-0472">Membrane</keyword>
<dbReference type="InterPro" id="IPR019757">
    <property type="entry name" value="Pept_S26A_signal_pept_1_Lys-AS"/>
</dbReference>
<accession>A0A838ZTF1</accession>
<evidence type="ECO:0000259" key="8">
    <source>
        <dbReference type="Pfam" id="PF10502"/>
    </source>
</evidence>
<keyword evidence="10" id="KW-1185">Reference proteome</keyword>
<evidence type="ECO:0000256" key="5">
    <source>
        <dbReference type="ARBA" id="ARBA00022801"/>
    </source>
</evidence>
<dbReference type="GO" id="GO:0009003">
    <property type="term" value="F:signal peptidase activity"/>
    <property type="evidence" value="ECO:0007669"/>
    <property type="project" value="UniProtKB-EC"/>
</dbReference>
<dbReference type="PRINTS" id="PR00727">
    <property type="entry name" value="LEADERPTASE"/>
</dbReference>
<dbReference type="Pfam" id="PF18936">
    <property type="entry name" value="DUF5684"/>
    <property type="match status" value="1"/>
</dbReference>
<comment type="caution">
    <text evidence="7">Lacks conserved residue(s) required for the propagation of feature annotation.</text>
</comment>
<keyword evidence="5 7" id="KW-0378">Hydrolase</keyword>
<sequence>MNMLLYWLVAFILYNIIYGASTWQLYKNAGRKAWEAFIPFYNFWIGLDLIKRPKWWIILFFTPIVAPIMWWVYWVDFGRSFGKRTWTDAILMVVTVGLYSFYLNYVEKPDYEGPEERKGTFIAALLFAVVLATLVHTWFIQPMVVPTGSMENTIKIGDALFVEKVSYGIRVPFTPIGIPFSEFINRKAYVDQARLPYMRLPGWRDLKANDIVVFNYPTDSAFDAIDRKDAYVKRLVGMPGDSIEFDNSVLKVNGKPFIPKKDAWVQHSYLVISKVPFSPQLMYENYGLLEGTDFGVIGRSDNQYTYIFKALTKSMAEDFKRNPNVISVDQKITPKGQKDERKYANGQIDSTYTIFPLDKNWNQDNYGPLYIPKKGDVVKLDKNSITQYYNIIKNYERNDLKIEGDKYWINGKETNQYEIKQDYFYMIGDNRNQSLDARFFGYVPEENIIGRPIFVWANMNGMFEPAPNKFIWSRFMTSINNDNPDKKSYGLYVLIALIAFFTWDYFRIKKKKAKEGNKN</sequence>
<feature type="domain" description="Peptidase S26" evidence="8">
    <location>
        <begin position="412"/>
        <end position="456"/>
    </location>
</feature>
<feature type="active site" evidence="6">
    <location>
        <position position="149"/>
    </location>
</feature>
<feature type="active site" evidence="6">
    <location>
        <position position="233"/>
    </location>
</feature>
<dbReference type="EMBL" id="JACDZE010000004">
    <property type="protein sequence ID" value="MBA5630257.1"/>
    <property type="molecule type" value="Genomic_DNA"/>
</dbReference>
<organism evidence="9 10">
    <name type="scientific">Moheibacter lacus</name>
    <dbReference type="NCBI Taxonomy" id="2745851"/>
    <lineage>
        <taxon>Bacteria</taxon>
        <taxon>Pseudomonadati</taxon>
        <taxon>Bacteroidota</taxon>
        <taxon>Flavobacteriia</taxon>
        <taxon>Flavobacteriales</taxon>
        <taxon>Weeksellaceae</taxon>
        <taxon>Moheibacter</taxon>
    </lineage>
</organism>
<dbReference type="SUPFAM" id="SSF51306">
    <property type="entry name" value="LexA/Signal peptidase"/>
    <property type="match status" value="1"/>
</dbReference>
<proteinExistence type="inferred from homology"/>
<evidence type="ECO:0000256" key="6">
    <source>
        <dbReference type="PIRSR" id="PIRSR600223-1"/>
    </source>
</evidence>
<dbReference type="NCBIfam" id="TIGR02227">
    <property type="entry name" value="sigpep_I_bact"/>
    <property type="match status" value="1"/>
</dbReference>
<evidence type="ECO:0000313" key="10">
    <source>
        <dbReference type="Proteomes" id="UP000552241"/>
    </source>
</evidence>
<dbReference type="Pfam" id="PF10502">
    <property type="entry name" value="Peptidase_S26"/>
    <property type="match status" value="2"/>
</dbReference>
<feature type="transmembrane region" description="Helical" evidence="7">
    <location>
        <begin position="6"/>
        <end position="26"/>
    </location>
</feature>
<dbReference type="EC" id="3.4.21.89" evidence="3 7"/>
<keyword evidence="7" id="KW-1133">Transmembrane helix</keyword>
<dbReference type="PROSITE" id="PS00760">
    <property type="entry name" value="SPASE_I_2"/>
    <property type="match status" value="1"/>
</dbReference>
<dbReference type="Proteomes" id="UP000552241">
    <property type="component" value="Unassembled WGS sequence"/>
</dbReference>
<keyword evidence="7" id="KW-0645">Protease</keyword>
<comment type="similarity">
    <text evidence="2 7">Belongs to the peptidase S26 family.</text>
</comment>
<evidence type="ECO:0000256" key="7">
    <source>
        <dbReference type="RuleBase" id="RU362042"/>
    </source>
</evidence>
<dbReference type="Gene3D" id="2.10.109.10">
    <property type="entry name" value="Umud Fragment, subunit A"/>
    <property type="match status" value="2"/>
</dbReference>
<name>A0A838ZTF1_9FLAO</name>
<reference evidence="9 10" key="1">
    <citation type="submission" date="2020-07" db="EMBL/GenBank/DDBJ databases">
        <title>Moheibacter lacus sp. nov., a member of the family Flavobacteriaceae isolated from freshwater lake sediment.</title>
        <authorList>
            <person name="Liu Y."/>
        </authorList>
    </citation>
    <scope>NUCLEOTIDE SEQUENCE [LARGE SCALE GENOMIC DNA]</scope>
    <source>
        <strain evidence="9 10">BDHS18</strain>
    </source>
</reference>
<dbReference type="InterPro" id="IPR019533">
    <property type="entry name" value="Peptidase_S26"/>
</dbReference>
<evidence type="ECO:0000313" key="9">
    <source>
        <dbReference type="EMBL" id="MBA5630257.1"/>
    </source>
</evidence>